<dbReference type="InterPro" id="IPR056592">
    <property type="entry name" value="Beta-prop_At3g26010-like"/>
</dbReference>
<sequence length="514" mass="58171">MMKKQETQAAKGKMIERLEYCASSTSSTCSLLEKLIVYEILPRIHIKSLIRFKLVCKKWLSLITRDLLFITRHSQIWMAMGRRSDGLLFESGLDNTPDFLVDRFLISTEDGYSGFKLDIDKYWSIESTSNGVVYGVNKRDDMNRSSVIFNPVTKCMMDIGKIHCEAVALVFDPLNSSFMLIGADVTYTSNTFKVFSSKTGKWRLSKSTLCLPYEALANFIQSHVYVQGKLHWMEWEGIAWFDIEEDDAGVIPYPHEIDPEAQDVNRFSDIGVTLGGRLRYSKMIDGVTQVWLLSVKSKFEFEWEKIHTLVMERIIEDNWEALDNPYFTEALTENNASLFNCQLEDAIVFRLLKLLSEDHPSMYILYNFTTGKAKMIKAKEKLNGVRTVAFRTVFTFSIYGYGKLPELLFSGKVKGDNKLAFAVSANHFPTTGASSISAYGFRAVLLAIHLRALLGGFTGPNANSGSTKGGLGLPAKDATKGRPGRVIVGWLGHDEELVVRKKKYWKKDVLTNQM</sequence>
<organism evidence="2 3">
    <name type="scientific">Stephania cephalantha</name>
    <dbReference type="NCBI Taxonomy" id="152367"/>
    <lineage>
        <taxon>Eukaryota</taxon>
        <taxon>Viridiplantae</taxon>
        <taxon>Streptophyta</taxon>
        <taxon>Embryophyta</taxon>
        <taxon>Tracheophyta</taxon>
        <taxon>Spermatophyta</taxon>
        <taxon>Magnoliopsida</taxon>
        <taxon>Ranunculales</taxon>
        <taxon>Menispermaceae</taxon>
        <taxon>Menispermoideae</taxon>
        <taxon>Cissampelideae</taxon>
        <taxon>Stephania</taxon>
    </lineage>
</organism>
<dbReference type="AlphaFoldDB" id="A0AAP0ES45"/>
<gene>
    <name evidence="2" type="ORF">Scep_027157</name>
</gene>
<dbReference type="Proteomes" id="UP001419268">
    <property type="component" value="Unassembled WGS sequence"/>
</dbReference>
<dbReference type="PANTHER" id="PTHR35546">
    <property type="entry name" value="F-BOX PROTEIN INTERACTION DOMAIN PROTEIN-RELATED"/>
    <property type="match status" value="1"/>
</dbReference>
<feature type="domain" description="F-box protein At3g26010-like beta-propeller" evidence="1">
    <location>
        <begin position="126"/>
        <end position="306"/>
    </location>
</feature>
<dbReference type="InterPro" id="IPR036047">
    <property type="entry name" value="F-box-like_dom_sf"/>
</dbReference>
<dbReference type="InterPro" id="IPR055290">
    <property type="entry name" value="At3g26010-like"/>
</dbReference>
<reference evidence="2 3" key="1">
    <citation type="submission" date="2024-01" db="EMBL/GenBank/DDBJ databases">
        <title>Genome assemblies of Stephania.</title>
        <authorList>
            <person name="Yang L."/>
        </authorList>
    </citation>
    <scope>NUCLEOTIDE SEQUENCE [LARGE SCALE GENOMIC DNA]</scope>
    <source>
        <strain evidence="2">JXDWG</strain>
        <tissue evidence="2">Leaf</tissue>
    </source>
</reference>
<evidence type="ECO:0000313" key="2">
    <source>
        <dbReference type="EMBL" id="KAK9095688.1"/>
    </source>
</evidence>
<dbReference type="Pfam" id="PF24750">
    <property type="entry name" value="b-prop_At3g26010-like"/>
    <property type="match status" value="1"/>
</dbReference>
<name>A0AAP0ES45_9MAGN</name>
<accession>A0AAP0ES45</accession>
<evidence type="ECO:0000259" key="1">
    <source>
        <dbReference type="Pfam" id="PF24750"/>
    </source>
</evidence>
<proteinExistence type="predicted"/>
<dbReference type="PANTHER" id="PTHR35546:SF130">
    <property type="entry name" value="EXPRESSED PROTEIN"/>
    <property type="match status" value="1"/>
</dbReference>
<dbReference type="SUPFAM" id="SSF50965">
    <property type="entry name" value="Galactose oxidase, central domain"/>
    <property type="match status" value="1"/>
</dbReference>
<dbReference type="SUPFAM" id="SSF81383">
    <property type="entry name" value="F-box domain"/>
    <property type="match status" value="1"/>
</dbReference>
<evidence type="ECO:0000313" key="3">
    <source>
        <dbReference type="Proteomes" id="UP001419268"/>
    </source>
</evidence>
<dbReference type="EMBL" id="JBBNAG010000011">
    <property type="protein sequence ID" value="KAK9095688.1"/>
    <property type="molecule type" value="Genomic_DNA"/>
</dbReference>
<protein>
    <recommendedName>
        <fullName evidence="1">F-box protein At3g26010-like beta-propeller domain-containing protein</fullName>
    </recommendedName>
</protein>
<keyword evidence="3" id="KW-1185">Reference proteome</keyword>
<comment type="caution">
    <text evidence="2">The sequence shown here is derived from an EMBL/GenBank/DDBJ whole genome shotgun (WGS) entry which is preliminary data.</text>
</comment>
<dbReference type="InterPro" id="IPR011043">
    <property type="entry name" value="Gal_Oxase/kelch_b-propeller"/>
</dbReference>